<dbReference type="OrthoDB" id="2151789at2759"/>
<feature type="domain" description="FAD-binding PCMH-type" evidence="5">
    <location>
        <begin position="90"/>
        <end position="259"/>
    </location>
</feature>
<evidence type="ECO:0000256" key="3">
    <source>
        <dbReference type="ARBA" id="ARBA00022827"/>
    </source>
</evidence>
<comment type="similarity">
    <text evidence="1">Belongs to the oxygen-dependent FAD-linked oxidoreductase family.</text>
</comment>
<evidence type="ECO:0000256" key="1">
    <source>
        <dbReference type="ARBA" id="ARBA00005466"/>
    </source>
</evidence>
<comment type="caution">
    <text evidence="6">The sequence shown here is derived from an EMBL/GenBank/DDBJ whole genome shotgun (WGS) entry which is preliminary data.</text>
</comment>
<dbReference type="AlphaFoldDB" id="A0A4Y9YUX4"/>
<keyword evidence="2" id="KW-0285">Flavoprotein</keyword>
<keyword evidence="4" id="KW-0560">Oxidoreductase</keyword>
<keyword evidence="3" id="KW-0274">FAD</keyword>
<dbReference type="Gene3D" id="3.30.465.10">
    <property type="match status" value="1"/>
</dbReference>
<accession>A0A4Y9YUX4</accession>
<dbReference type="GO" id="GO:0071949">
    <property type="term" value="F:FAD binding"/>
    <property type="evidence" value="ECO:0007669"/>
    <property type="project" value="InterPro"/>
</dbReference>
<evidence type="ECO:0000313" key="7">
    <source>
        <dbReference type="Proteomes" id="UP000298327"/>
    </source>
</evidence>
<dbReference type="Pfam" id="PF01565">
    <property type="entry name" value="FAD_binding_4"/>
    <property type="match status" value="1"/>
</dbReference>
<dbReference type="Gene3D" id="3.40.462.20">
    <property type="match status" value="1"/>
</dbReference>
<organism evidence="6 7">
    <name type="scientific">Dentipellis fragilis</name>
    <dbReference type="NCBI Taxonomy" id="205917"/>
    <lineage>
        <taxon>Eukaryota</taxon>
        <taxon>Fungi</taxon>
        <taxon>Dikarya</taxon>
        <taxon>Basidiomycota</taxon>
        <taxon>Agaricomycotina</taxon>
        <taxon>Agaricomycetes</taxon>
        <taxon>Russulales</taxon>
        <taxon>Hericiaceae</taxon>
        <taxon>Dentipellis</taxon>
    </lineage>
</organism>
<dbReference type="InterPro" id="IPR006094">
    <property type="entry name" value="Oxid_FAD_bind_N"/>
</dbReference>
<dbReference type="Pfam" id="PF08031">
    <property type="entry name" value="BBE"/>
    <property type="match status" value="1"/>
</dbReference>
<dbReference type="GO" id="GO:0016491">
    <property type="term" value="F:oxidoreductase activity"/>
    <property type="evidence" value="ECO:0007669"/>
    <property type="project" value="UniProtKB-KW"/>
</dbReference>
<reference evidence="6 7" key="1">
    <citation type="submission" date="2019-02" db="EMBL/GenBank/DDBJ databases">
        <title>Genome sequencing of the rare red list fungi Dentipellis fragilis.</title>
        <authorList>
            <person name="Buettner E."/>
            <person name="Kellner H."/>
        </authorList>
    </citation>
    <scope>NUCLEOTIDE SEQUENCE [LARGE SCALE GENOMIC DNA]</scope>
    <source>
        <strain evidence="6 7">DSM 105465</strain>
    </source>
</reference>
<evidence type="ECO:0000313" key="6">
    <source>
        <dbReference type="EMBL" id="TFY66022.1"/>
    </source>
</evidence>
<dbReference type="InterPro" id="IPR016166">
    <property type="entry name" value="FAD-bd_PCMH"/>
</dbReference>
<dbReference type="InterPro" id="IPR016167">
    <property type="entry name" value="FAD-bd_PCMH_sub1"/>
</dbReference>
<dbReference type="InterPro" id="IPR012951">
    <property type="entry name" value="BBE"/>
</dbReference>
<dbReference type="PANTHER" id="PTHR42973">
    <property type="entry name" value="BINDING OXIDOREDUCTASE, PUTATIVE (AFU_ORTHOLOGUE AFUA_1G17690)-RELATED"/>
    <property type="match status" value="1"/>
</dbReference>
<dbReference type="EMBL" id="SEOQ01000285">
    <property type="protein sequence ID" value="TFY66022.1"/>
    <property type="molecule type" value="Genomic_DNA"/>
</dbReference>
<protein>
    <recommendedName>
        <fullName evidence="5">FAD-binding PCMH-type domain-containing protein</fullName>
    </recommendedName>
</protein>
<sequence length="513" mass="54300">MPPAVQERDIQKLIFLLYRHYVDMAVLRLTSAILFASVLGLSHAQTSSGGNNTVLTTCQSIANAISSASSVFYPGSPNYVADISHWANSSTENAVCSVEPGTADDVGAILRILGSSRTSFGVKGGGHSPNPGFSSTKGVEISMARFSEVTYHESSQTVDIGPGLVWENVYAALEPHNVSVVGGRISGVGVSGFTLGGGLSYKANEHGLALDNVQAYELVFPNGTVATVTSADEDLWFGLRGGFNNFGIVTKFTLKTFPQTKIWGGTIAIPSSSLDAAAGAIASYQANVTDPKATINAQFLYASGEVILDLVVFYDAPTPPPGIFEDFLSIPGANASLVSTRTILELVQFEANAAPAEPNILLNASPVKSFTKPIIESVINETKFWGDRLTPESATIVANIVEVFLPSMFSHGPPSAYPPDRSITIAPINLYLGWTNSSATNTMHDALVQSAAQMKAVTIGDGQDVENAAIYTNYALGDAPLESLYGGNVQRLHEIKVKYDPDNVMGLTGGFKF</sequence>
<dbReference type="Gene3D" id="3.30.43.10">
    <property type="entry name" value="Uridine Diphospho-n-acetylenolpyruvylglucosamine Reductase, domain 2"/>
    <property type="match status" value="1"/>
</dbReference>
<evidence type="ECO:0000256" key="2">
    <source>
        <dbReference type="ARBA" id="ARBA00022630"/>
    </source>
</evidence>
<dbReference type="InterPro" id="IPR036318">
    <property type="entry name" value="FAD-bd_PCMH-like_sf"/>
</dbReference>
<name>A0A4Y9YUX4_9AGAM</name>
<evidence type="ECO:0000259" key="5">
    <source>
        <dbReference type="PROSITE" id="PS51387"/>
    </source>
</evidence>
<gene>
    <name evidence="6" type="ORF">EVG20_g5067</name>
</gene>
<dbReference type="Proteomes" id="UP000298327">
    <property type="component" value="Unassembled WGS sequence"/>
</dbReference>
<dbReference type="PANTHER" id="PTHR42973:SF13">
    <property type="entry name" value="FAD-BINDING PCMH-TYPE DOMAIN-CONTAINING PROTEIN"/>
    <property type="match status" value="1"/>
</dbReference>
<dbReference type="SUPFAM" id="SSF56176">
    <property type="entry name" value="FAD-binding/transporter-associated domain-like"/>
    <property type="match status" value="1"/>
</dbReference>
<dbReference type="PROSITE" id="PS51387">
    <property type="entry name" value="FAD_PCMH"/>
    <property type="match status" value="1"/>
</dbReference>
<dbReference type="STRING" id="205917.A0A4Y9YUX4"/>
<dbReference type="InterPro" id="IPR016169">
    <property type="entry name" value="FAD-bd_PCMH_sub2"/>
</dbReference>
<evidence type="ECO:0000256" key="4">
    <source>
        <dbReference type="ARBA" id="ARBA00023002"/>
    </source>
</evidence>
<proteinExistence type="inferred from homology"/>
<keyword evidence="7" id="KW-1185">Reference proteome</keyword>
<dbReference type="InterPro" id="IPR050416">
    <property type="entry name" value="FAD-linked_Oxidoreductase"/>
</dbReference>